<dbReference type="Proteomes" id="UP000326678">
    <property type="component" value="Chromosome pGXM02"/>
</dbReference>
<organism evidence="2 3">
    <name type="scientific">Nostoc sphaeroides CCNUC1</name>
    <dbReference type="NCBI Taxonomy" id="2653204"/>
    <lineage>
        <taxon>Bacteria</taxon>
        <taxon>Bacillati</taxon>
        <taxon>Cyanobacteriota</taxon>
        <taxon>Cyanophyceae</taxon>
        <taxon>Nostocales</taxon>
        <taxon>Nostocaceae</taxon>
        <taxon>Nostoc</taxon>
    </lineage>
</organism>
<dbReference type="GO" id="GO:0003677">
    <property type="term" value="F:DNA binding"/>
    <property type="evidence" value="ECO:0007669"/>
    <property type="project" value="InterPro"/>
</dbReference>
<proteinExistence type="predicted"/>
<dbReference type="SUPFAM" id="SSF47413">
    <property type="entry name" value="lambda repressor-like DNA-binding domains"/>
    <property type="match status" value="1"/>
</dbReference>
<dbReference type="SMART" id="SM00530">
    <property type="entry name" value="HTH_XRE"/>
    <property type="match status" value="1"/>
</dbReference>
<reference evidence="2 3" key="1">
    <citation type="submission" date="2019-10" db="EMBL/GenBank/DDBJ databases">
        <title>Genomic and transcriptomic insights into the perfect genentic adaptation of a filamentous nitrogen-fixing cyanobacterium to rice fields.</title>
        <authorList>
            <person name="Chen Z."/>
        </authorList>
    </citation>
    <scope>NUCLEOTIDE SEQUENCE [LARGE SCALE GENOMIC DNA]</scope>
    <source>
        <strain evidence="2">CCNUC1</strain>
    </source>
</reference>
<keyword evidence="3" id="KW-1185">Reference proteome</keyword>
<protein>
    <recommendedName>
        <fullName evidence="1">HTH cro/C1-type domain-containing protein</fullName>
    </recommendedName>
</protein>
<dbReference type="InterPro" id="IPR010982">
    <property type="entry name" value="Lambda_DNA-bd_dom_sf"/>
</dbReference>
<name>A0A5P8WIY0_9NOSO</name>
<dbReference type="KEGG" id="nsh:GXM_10286"/>
<feature type="domain" description="HTH cro/C1-type" evidence="1">
    <location>
        <begin position="22"/>
        <end position="79"/>
    </location>
</feature>
<dbReference type="InterPro" id="IPR001387">
    <property type="entry name" value="Cro/C1-type_HTH"/>
</dbReference>
<dbReference type="CDD" id="cd00093">
    <property type="entry name" value="HTH_XRE"/>
    <property type="match status" value="1"/>
</dbReference>
<sequence length="82" mass="9609">MNSVQVKRVVETVLDFPGLGQKIRQARERDQRTLTDICRDCKLSRSYWYQLENEDLRAPATEDVIRRIEQVLNIDLGVKFDG</sequence>
<dbReference type="Pfam" id="PF13560">
    <property type="entry name" value="HTH_31"/>
    <property type="match status" value="1"/>
</dbReference>
<evidence type="ECO:0000313" key="3">
    <source>
        <dbReference type="Proteomes" id="UP000326678"/>
    </source>
</evidence>
<evidence type="ECO:0000259" key="1">
    <source>
        <dbReference type="SMART" id="SM00530"/>
    </source>
</evidence>
<dbReference type="RefSeq" id="WP_152592745.1">
    <property type="nucleotide sequence ID" value="NZ_CP045229.1"/>
</dbReference>
<dbReference type="AlphaFoldDB" id="A0A5P8WIY0"/>
<dbReference type="Gene3D" id="1.10.260.40">
    <property type="entry name" value="lambda repressor-like DNA-binding domains"/>
    <property type="match status" value="1"/>
</dbReference>
<gene>
    <name evidence="2" type="ORF">GXM_10286</name>
</gene>
<evidence type="ECO:0000313" key="2">
    <source>
        <dbReference type="EMBL" id="QFS52531.1"/>
    </source>
</evidence>
<dbReference type="EMBL" id="CP045229">
    <property type="protein sequence ID" value="QFS52531.1"/>
    <property type="molecule type" value="Genomic_DNA"/>
</dbReference>
<accession>A0A5P8WIY0</accession>